<dbReference type="Proteomes" id="UP000256779">
    <property type="component" value="Unassembled WGS sequence"/>
</dbReference>
<name>A0A3D9KW65_MARFU</name>
<keyword evidence="2" id="KW-1185">Reference proteome</keyword>
<organism evidence="1 2">
    <name type="scientific">Marinoscillum furvescens DSM 4134</name>
    <dbReference type="NCBI Taxonomy" id="1122208"/>
    <lineage>
        <taxon>Bacteria</taxon>
        <taxon>Pseudomonadati</taxon>
        <taxon>Bacteroidota</taxon>
        <taxon>Cytophagia</taxon>
        <taxon>Cytophagales</taxon>
        <taxon>Reichenbachiellaceae</taxon>
        <taxon>Marinoscillum</taxon>
    </lineage>
</organism>
<dbReference type="AlphaFoldDB" id="A0A3D9KW65"/>
<protein>
    <submittedName>
        <fullName evidence="1">Uncharacterized protein</fullName>
    </submittedName>
</protein>
<gene>
    <name evidence="1" type="ORF">C7460_13215</name>
</gene>
<dbReference type="EMBL" id="QREG01000032">
    <property type="protein sequence ID" value="RED92203.1"/>
    <property type="molecule type" value="Genomic_DNA"/>
</dbReference>
<accession>A0A3D9KW65</accession>
<sequence>MRWLLLLVVIVSACAEYGRIVDIPEVTLDGSAREWEHCAGDESLCLQVAQSSQGSFVLLATHDPVLIQQIVLYGAEVKIATKHKRKDQMSIRYPVLQGSSMERLRQVLGANHEANYSLEDIAVKGVLGKGWVVTGKSKLPTIDAVMGHTSLGASKRQLLLELKLSEWEIYSITVAVGRQTTAHRQEVGYWEGHIKQYKRIKKRYSL</sequence>
<dbReference type="RefSeq" id="WP_115870294.1">
    <property type="nucleotide sequence ID" value="NZ_QREG01000032.1"/>
</dbReference>
<evidence type="ECO:0000313" key="1">
    <source>
        <dbReference type="EMBL" id="RED92203.1"/>
    </source>
</evidence>
<comment type="caution">
    <text evidence="1">The sequence shown here is derived from an EMBL/GenBank/DDBJ whole genome shotgun (WGS) entry which is preliminary data.</text>
</comment>
<reference evidence="1 2" key="1">
    <citation type="submission" date="2018-07" db="EMBL/GenBank/DDBJ databases">
        <title>Genomic Encyclopedia of Type Strains, Phase IV (KMG-IV): sequencing the most valuable type-strain genomes for metagenomic binning, comparative biology and taxonomic classification.</title>
        <authorList>
            <person name="Goeker M."/>
        </authorList>
    </citation>
    <scope>NUCLEOTIDE SEQUENCE [LARGE SCALE GENOMIC DNA]</scope>
    <source>
        <strain evidence="1 2">DSM 4134</strain>
    </source>
</reference>
<evidence type="ECO:0000313" key="2">
    <source>
        <dbReference type="Proteomes" id="UP000256779"/>
    </source>
</evidence>
<proteinExistence type="predicted"/>